<dbReference type="SMART" id="SM00530">
    <property type="entry name" value="HTH_XRE"/>
    <property type="match status" value="1"/>
</dbReference>
<proteinExistence type="predicted"/>
<dbReference type="CDD" id="cd00093">
    <property type="entry name" value="HTH_XRE"/>
    <property type="match status" value="1"/>
</dbReference>
<comment type="caution">
    <text evidence="3">The sequence shown here is derived from an EMBL/GenBank/DDBJ whole genome shotgun (WGS) entry which is preliminary data.</text>
</comment>
<dbReference type="Pfam" id="PF01381">
    <property type="entry name" value="HTH_3"/>
    <property type="match status" value="1"/>
</dbReference>
<feature type="coiled-coil region" evidence="1">
    <location>
        <begin position="173"/>
        <end position="200"/>
    </location>
</feature>
<evidence type="ECO:0000256" key="1">
    <source>
        <dbReference type="SAM" id="Coils"/>
    </source>
</evidence>
<gene>
    <name evidence="3" type="ORF">RAK27_09255</name>
</gene>
<sequence length="301" mass="34580">MRGRLHANFGGNHKRRRLAKGLKQGELAEGICTQATISNLENKSGMPNLSILLAIASKLDIEFSELSDYALTNVNYTTAIFNQVKQLCATYKHKEAQDLLVKEIDVKKLEKGYEIKKYYYYLGLTELIGNKSFTDAHYYFNLVLSDKSETTIDLIDVLATNGVGIAYVLDSEIDKAKTYYEKALNQLEELIENFGEIRDSLDITTIYFNSAKFYSQIENYQKAVELCNLGITLQQMNHTNFELDRLFYEKAYNLAKLGRTEEAEEFFFHAASFARLNKNIIVLEAIKKNMAEFKISGYKYW</sequence>
<dbReference type="Gene3D" id="1.25.40.10">
    <property type="entry name" value="Tetratricopeptide repeat domain"/>
    <property type="match status" value="1"/>
</dbReference>
<keyword evidence="1" id="KW-0175">Coiled coil</keyword>
<evidence type="ECO:0000313" key="3">
    <source>
        <dbReference type="EMBL" id="MDZ5758839.1"/>
    </source>
</evidence>
<protein>
    <submittedName>
        <fullName evidence="3">Helix-turn-helix transcriptional regulator</fullName>
    </submittedName>
</protein>
<feature type="domain" description="HTH cro/C1-type" evidence="2">
    <location>
        <begin position="14"/>
        <end position="66"/>
    </location>
</feature>
<dbReference type="InterPro" id="IPR001387">
    <property type="entry name" value="Cro/C1-type_HTH"/>
</dbReference>
<reference evidence="3" key="1">
    <citation type="submission" date="2023-08" db="EMBL/GenBank/DDBJ databases">
        <title>Genomic characterization of piscicolin 126 produced by Carnobacterium maltaromaticum CM22 strain isolated from salmon (Salmo salar).</title>
        <authorList>
            <person name="Gonzalez-Gragera E."/>
            <person name="Garcia-Lopez J.D."/>
            <person name="Teso-Perez C."/>
            <person name="Gimenez-Hernandez I."/>
            <person name="Peralta-Sanchez J.M."/>
            <person name="Valdivia E."/>
            <person name="Montalban-Lopez M."/>
            <person name="Martin-Platero A.M."/>
            <person name="Banos A."/>
            <person name="Martinez-Bueno M."/>
        </authorList>
    </citation>
    <scope>NUCLEOTIDE SEQUENCE</scope>
    <source>
        <strain evidence="3">CM22</strain>
    </source>
</reference>
<evidence type="ECO:0000313" key="4">
    <source>
        <dbReference type="Proteomes" id="UP001290462"/>
    </source>
</evidence>
<organism evidence="3 4">
    <name type="scientific">Carnobacterium maltaromaticum</name>
    <name type="common">Carnobacterium piscicola</name>
    <dbReference type="NCBI Taxonomy" id="2751"/>
    <lineage>
        <taxon>Bacteria</taxon>
        <taxon>Bacillati</taxon>
        <taxon>Bacillota</taxon>
        <taxon>Bacilli</taxon>
        <taxon>Lactobacillales</taxon>
        <taxon>Carnobacteriaceae</taxon>
        <taxon>Carnobacterium</taxon>
    </lineage>
</organism>
<accession>A0AAW9JW41</accession>
<dbReference type="AlphaFoldDB" id="A0AAW9JW41"/>
<dbReference type="SUPFAM" id="SSF47413">
    <property type="entry name" value="lambda repressor-like DNA-binding domains"/>
    <property type="match status" value="1"/>
</dbReference>
<dbReference type="GO" id="GO:0003677">
    <property type="term" value="F:DNA binding"/>
    <property type="evidence" value="ECO:0007669"/>
    <property type="project" value="InterPro"/>
</dbReference>
<dbReference type="InterPro" id="IPR011990">
    <property type="entry name" value="TPR-like_helical_dom_sf"/>
</dbReference>
<dbReference type="InterPro" id="IPR010982">
    <property type="entry name" value="Lambda_DNA-bd_dom_sf"/>
</dbReference>
<name>A0AAW9JW41_CARML</name>
<dbReference type="InterPro" id="IPR019734">
    <property type="entry name" value="TPR_rpt"/>
</dbReference>
<dbReference type="EMBL" id="JAVBVO010000003">
    <property type="protein sequence ID" value="MDZ5758839.1"/>
    <property type="molecule type" value="Genomic_DNA"/>
</dbReference>
<dbReference type="SMART" id="SM00028">
    <property type="entry name" value="TPR"/>
    <property type="match status" value="3"/>
</dbReference>
<evidence type="ECO:0000259" key="2">
    <source>
        <dbReference type="PROSITE" id="PS50943"/>
    </source>
</evidence>
<dbReference type="Pfam" id="PF13181">
    <property type="entry name" value="TPR_8"/>
    <property type="match status" value="1"/>
</dbReference>
<dbReference type="SUPFAM" id="SSF48452">
    <property type="entry name" value="TPR-like"/>
    <property type="match status" value="1"/>
</dbReference>
<dbReference type="PROSITE" id="PS50943">
    <property type="entry name" value="HTH_CROC1"/>
    <property type="match status" value="1"/>
</dbReference>
<dbReference type="Proteomes" id="UP001290462">
    <property type="component" value="Unassembled WGS sequence"/>
</dbReference>
<dbReference type="RefSeq" id="WP_322808933.1">
    <property type="nucleotide sequence ID" value="NZ_JAVBVO010000003.1"/>
</dbReference>